<reference evidence="4 5" key="1">
    <citation type="submission" date="2019-03" db="EMBL/GenBank/DDBJ databases">
        <title>Draft genome sequences of novel Actinobacteria.</title>
        <authorList>
            <person name="Sahin N."/>
            <person name="Ay H."/>
            <person name="Saygin H."/>
        </authorList>
    </citation>
    <scope>NUCLEOTIDE SEQUENCE [LARGE SCALE GENOMIC DNA]</scope>
    <source>
        <strain evidence="4 5">JCM 13523</strain>
    </source>
</reference>
<keyword evidence="5" id="KW-1185">Reference proteome</keyword>
<evidence type="ECO:0000256" key="1">
    <source>
        <dbReference type="ARBA" id="ARBA00022679"/>
    </source>
</evidence>
<evidence type="ECO:0000259" key="3">
    <source>
        <dbReference type="PROSITE" id="PS51186"/>
    </source>
</evidence>
<keyword evidence="2" id="KW-0012">Acyltransferase</keyword>
<evidence type="ECO:0000256" key="2">
    <source>
        <dbReference type="ARBA" id="ARBA00023315"/>
    </source>
</evidence>
<dbReference type="CDD" id="cd04301">
    <property type="entry name" value="NAT_SF"/>
    <property type="match status" value="2"/>
</dbReference>
<dbReference type="InterPro" id="IPR016181">
    <property type="entry name" value="Acyl_CoA_acyltransferase"/>
</dbReference>
<dbReference type="EMBL" id="SMKX01000181">
    <property type="protein sequence ID" value="TDD46157.1"/>
    <property type="molecule type" value="Genomic_DNA"/>
</dbReference>
<evidence type="ECO:0000313" key="5">
    <source>
        <dbReference type="Proteomes" id="UP000295124"/>
    </source>
</evidence>
<accession>A0A4V2YLC7</accession>
<dbReference type="AlphaFoldDB" id="A0A4V2YLC7"/>
<dbReference type="OrthoDB" id="9799092at2"/>
<dbReference type="Pfam" id="PF13508">
    <property type="entry name" value="Acetyltransf_7"/>
    <property type="match status" value="1"/>
</dbReference>
<dbReference type="Pfam" id="PF00583">
    <property type="entry name" value="Acetyltransf_1"/>
    <property type="match status" value="1"/>
</dbReference>
<dbReference type="InterPro" id="IPR000182">
    <property type="entry name" value="GNAT_dom"/>
</dbReference>
<dbReference type="PROSITE" id="PS51186">
    <property type="entry name" value="GNAT"/>
    <property type="match status" value="2"/>
</dbReference>
<keyword evidence="1 4" id="KW-0808">Transferase</keyword>
<dbReference type="Proteomes" id="UP000295124">
    <property type="component" value="Unassembled WGS sequence"/>
</dbReference>
<sequence>MALRAVPVSWPHGITARPLEKNDVQAWADLLAAREQVDQGGEHYTSEDLLEELENPQLELSRDTVGLWADGQLVGFGQMYPQTTIFDVDRQGGQGAVHPAWRRRGLGTALMEWLIHRAGELHLANHPDSPGEVRCSTISTNAGAVQLFRGLGFEETRYFLDMKRPLDEPVPAFDVPEGFRLAPFDREYDEALRLTHNEVFRDHWGSTPRDPQSWQSTVIGTRAFRPELSYLVLEGETIAAYVLGYEYVADVEATGVREAHVGRVGTRREYRGRGLARVALAEVLAESARAGFQRAGLGVDADGATGALGLYEGLGFGVHSKWITFSRAL</sequence>
<evidence type="ECO:0000313" key="4">
    <source>
        <dbReference type="EMBL" id="TDD46157.1"/>
    </source>
</evidence>
<organism evidence="4 5">
    <name type="scientific">Kribbella antibiotica</name>
    <dbReference type="NCBI Taxonomy" id="190195"/>
    <lineage>
        <taxon>Bacteria</taxon>
        <taxon>Bacillati</taxon>
        <taxon>Actinomycetota</taxon>
        <taxon>Actinomycetes</taxon>
        <taxon>Propionibacteriales</taxon>
        <taxon>Kribbellaceae</taxon>
        <taxon>Kribbella</taxon>
    </lineage>
</organism>
<feature type="domain" description="N-acetyltransferase" evidence="3">
    <location>
        <begin position="14"/>
        <end position="182"/>
    </location>
</feature>
<dbReference type="Gene3D" id="3.40.630.30">
    <property type="match status" value="1"/>
</dbReference>
<feature type="domain" description="N-acetyltransferase" evidence="3">
    <location>
        <begin position="179"/>
        <end position="329"/>
    </location>
</feature>
<gene>
    <name evidence="4" type="ORF">E1263_37155</name>
</gene>
<protein>
    <submittedName>
        <fullName evidence="4">GNAT family N-acetyltransferase</fullName>
    </submittedName>
</protein>
<dbReference type="GO" id="GO:0016747">
    <property type="term" value="F:acyltransferase activity, transferring groups other than amino-acyl groups"/>
    <property type="evidence" value="ECO:0007669"/>
    <property type="project" value="InterPro"/>
</dbReference>
<comment type="caution">
    <text evidence="4">The sequence shown here is derived from an EMBL/GenBank/DDBJ whole genome shotgun (WGS) entry which is preliminary data.</text>
</comment>
<dbReference type="PANTHER" id="PTHR43877">
    <property type="entry name" value="AMINOALKYLPHOSPHONATE N-ACETYLTRANSFERASE-RELATED-RELATED"/>
    <property type="match status" value="1"/>
</dbReference>
<dbReference type="InterPro" id="IPR050832">
    <property type="entry name" value="Bact_Acetyltransf"/>
</dbReference>
<dbReference type="SUPFAM" id="SSF55729">
    <property type="entry name" value="Acyl-CoA N-acyltransferases (Nat)"/>
    <property type="match status" value="2"/>
</dbReference>
<name>A0A4V2YLC7_9ACTN</name>
<proteinExistence type="predicted"/>